<evidence type="ECO:0000313" key="2">
    <source>
        <dbReference type="EMBL" id="KCZ93509.1"/>
    </source>
</evidence>
<sequence length="69" mass="7488">MAFLTEIGQVAQVMFSIEKDAVARGASAETVCASLVDPDERTTDNPPIPTMAMVAIAMILFFMVLLRIQ</sequence>
<evidence type="ECO:0000256" key="1">
    <source>
        <dbReference type="SAM" id="Phobius"/>
    </source>
</evidence>
<organism evidence="2 3">
    <name type="scientific">Hyphomonas johnsonii MHS-2</name>
    <dbReference type="NCBI Taxonomy" id="1280950"/>
    <lineage>
        <taxon>Bacteria</taxon>
        <taxon>Pseudomonadati</taxon>
        <taxon>Pseudomonadota</taxon>
        <taxon>Alphaproteobacteria</taxon>
        <taxon>Hyphomonadales</taxon>
        <taxon>Hyphomonadaceae</taxon>
        <taxon>Hyphomonas</taxon>
    </lineage>
</organism>
<accession>A0A059FS78</accession>
<dbReference type="AlphaFoldDB" id="A0A059FS78"/>
<feature type="transmembrane region" description="Helical" evidence="1">
    <location>
        <begin position="48"/>
        <end position="66"/>
    </location>
</feature>
<keyword evidence="1" id="KW-1133">Transmembrane helix</keyword>
<dbReference type="STRING" id="1280950.HJO_06630"/>
<dbReference type="Proteomes" id="UP000025171">
    <property type="component" value="Unassembled WGS sequence"/>
</dbReference>
<keyword evidence="1" id="KW-0812">Transmembrane</keyword>
<keyword evidence="3" id="KW-1185">Reference proteome</keyword>
<gene>
    <name evidence="2" type="ORF">HJO_06630</name>
</gene>
<evidence type="ECO:0000313" key="3">
    <source>
        <dbReference type="Proteomes" id="UP000025171"/>
    </source>
</evidence>
<dbReference type="EMBL" id="ARYK01000002">
    <property type="protein sequence ID" value="KCZ93509.1"/>
    <property type="molecule type" value="Genomic_DNA"/>
</dbReference>
<proteinExistence type="predicted"/>
<reference evidence="2 3" key="1">
    <citation type="journal article" date="2014" name="Antonie Van Leeuwenhoek">
        <title>Hyphomonas beringensis sp. nov. and Hyphomonas chukchiensis sp. nov., isolated from surface seawater of the Bering Sea and Chukchi Sea.</title>
        <authorList>
            <person name="Li C."/>
            <person name="Lai Q."/>
            <person name="Li G."/>
            <person name="Dong C."/>
            <person name="Wang J."/>
            <person name="Liao Y."/>
            <person name="Shao Z."/>
        </authorList>
    </citation>
    <scope>NUCLEOTIDE SEQUENCE [LARGE SCALE GENOMIC DNA]</scope>
    <source>
        <strain evidence="2 3">MHS-2</strain>
    </source>
</reference>
<name>A0A059FS78_9PROT</name>
<keyword evidence="1" id="KW-0472">Membrane</keyword>
<protein>
    <submittedName>
        <fullName evidence="2">Uncharacterized protein</fullName>
    </submittedName>
</protein>
<comment type="caution">
    <text evidence="2">The sequence shown here is derived from an EMBL/GenBank/DDBJ whole genome shotgun (WGS) entry which is preliminary data.</text>
</comment>